<dbReference type="InterPro" id="IPR013126">
    <property type="entry name" value="Hsp_70_fam"/>
</dbReference>
<dbReference type="InterPro" id="IPR015915">
    <property type="entry name" value="Kelch-typ_b-propeller"/>
</dbReference>
<comment type="caution">
    <text evidence="3">The sequence shown here is derived from an EMBL/GenBank/DDBJ whole genome shotgun (WGS) entry which is preliminary data.</text>
</comment>
<dbReference type="SUPFAM" id="SSF117281">
    <property type="entry name" value="Kelch motif"/>
    <property type="match status" value="1"/>
</dbReference>
<evidence type="ECO:0000256" key="1">
    <source>
        <dbReference type="ARBA" id="ARBA00022741"/>
    </source>
</evidence>
<proteinExistence type="predicted"/>
<keyword evidence="4" id="KW-1185">Reference proteome</keyword>
<dbReference type="Proteomes" id="UP001472677">
    <property type="component" value="Unassembled WGS sequence"/>
</dbReference>
<organism evidence="3 4">
    <name type="scientific">Hibiscus sabdariffa</name>
    <name type="common">roselle</name>
    <dbReference type="NCBI Taxonomy" id="183260"/>
    <lineage>
        <taxon>Eukaryota</taxon>
        <taxon>Viridiplantae</taxon>
        <taxon>Streptophyta</taxon>
        <taxon>Embryophyta</taxon>
        <taxon>Tracheophyta</taxon>
        <taxon>Spermatophyta</taxon>
        <taxon>Magnoliopsida</taxon>
        <taxon>eudicotyledons</taxon>
        <taxon>Gunneridae</taxon>
        <taxon>Pentapetalae</taxon>
        <taxon>rosids</taxon>
        <taxon>malvids</taxon>
        <taxon>Malvales</taxon>
        <taxon>Malvaceae</taxon>
        <taxon>Malvoideae</taxon>
        <taxon>Hibiscus</taxon>
    </lineage>
</organism>
<evidence type="ECO:0000256" key="2">
    <source>
        <dbReference type="ARBA" id="ARBA00022840"/>
    </source>
</evidence>
<evidence type="ECO:0008006" key="5">
    <source>
        <dbReference type="Google" id="ProtNLM"/>
    </source>
</evidence>
<evidence type="ECO:0000313" key="3">
    <source>
        <dbReference type="EMBL" id="KAK8520101.1"/>
    </source>
</evidence>
<dbReference type="Gene3D" id="3.30.420.40">
    <property type="match status" value="1"/>
</dbReference>
<sequence length="511" mass="58177">MATSVLRRALQRRELHSASLTACRSPTGNAKASLVISAMVRWASLARPFCSRPVGNDVIGIDSGTTNSCVSVMDGTNARVIENAERARTSLSVKKGELIVGTRWDLGMVEGKEQDEIQEGKLGDEMDSCHGVHFNEFKYIPGPEFLGPLEVDKLPIDAWGNWCKDGVLCFGVNVDRMMKLYFVDPRNLVVYHVIDFDYMKCELPWESAGCILSGSKIYILGGYGSLGDAPPIDVYFCDVSTPPEFLDGNYEWHWQKGPSLNSGKYIHAIFSLMGNIYVFSAPKKLDDDADLFEVLKYDRCRWEVLPSPSPLCFPLMMLSGFQEKKFTFISDKKIVISWNNDDNITSWEIDNDVLMYDAERNEWTTMTMSEKLHGRCGSYFTMHSLYVEENGLFDHSKEGIYRLSDFCSQFPCVSLSLSTMDDMYPFYHFFQIKDKRFCFLILYYEFMKPCAQVGTFGLEECDEDGSKHFKLGKSSYRLTDMKFKDIVLINNICSTSYPFECCSHTGTFSYF</sequence>
<keyword evidence="1" id="KW-0547">Nucleotide-binding</keyword>
<dbReference type="EMBL" id="JBBPBM010000049">
    <property type="protein sequence ID" value="KAK8520101.1"/>
    <property type="molecule type" value="Genomic_DNA"/>
</dbReference>
<dbReference type="Gene3D" id="2.120.10.80">
    <property type="entry name" value="Kelch-type beta propeller"/>
    <property type="match status" value="1"/>
</dbReference>
<protein>
    <recommendedName>
        <fullName evidence="5">F-box/kelch-repeat protein</fullName>
    </recommendedName>
</protein>
<keyword evidence="2" id="KW-0067">ATP-binding</keyword>
<evidence type="ECO:0000313" key="4">
    <source>
        <dbReference type="Proteomes" id="UP001472677"/>
    </source>
</evidence>
<reference evidence="3 4" key="1">
    <citation type="journal article" date="2024" name="G3 (Bethesda)">
        <title>Genome assembly of Hibiscus sabdariffa L. provides insights into metabolisms of medicinal natural products.</title>
        <authorList>
            <person name="Kim T."/>
        </authorList>
    </citation>
    <scope>NUCLEOTIDE SEQUENCE [LARGE SCALE GENOMIC DNA]</scope>
    <source>
        <strain evidence="3">TK-2024</strain>
        <tissue evidence="3">Old leaves</tissue>
    </source>
</reference>
<name>A0ABR2CL33_9ROSI</name>
<accession>A0ABR2CL33</accession>
<gene>
    <name evidence="3" type="ORF">V6N12_004063</name>
</gene>
<dbReference type="Pfam" id="PF00012">
    <property type="entry name" value="HSP70"/>
    <property type="match status" value="1"/>
</dbReference>